<reference evidence="2 3" key="1">
    <citation type="journal article" date="2024" name="Nat. Commun.">
        <title>Phylogenomics reveals the evolutionary origins of lichenization in chlorophyte algae.</title>
        <authorList>
            <person name="Puginier C."/>
            <person name="Libourel C."/>
            <person name="Otte J."/>
            <person name="Skaloud P."/>
            <person name="Haon M."/>
            <person name="Grisel S."/>
            <person name="Petersen M."/>
            <person name="Berrin J.G."/>
            <person name="Delaux P.M."/>
            <person name="Dal Grande F."/>
            <person name="Keller J."/>
        </authorList>
    </citation>
    <scope>NUCLEOTIDE SEQUENCE [LARGE SCALE GENOMIC DNA]</scope>
    <source>
        <strain evidence="2 3">SAG 2145</strain>
    </source>
</reference>
<dbReference type="Proteomes" id="UP001438707">
    <property type="component" value="Unassembled WGS sequence"/>
</dbReference>
<accession>A0AAW1Q790</accession>
<dbReference type="InterPro" id="IPR030392">
    <property type="entry name" value="S74_ICA"/>
</dbReference>
<comment type="caution">
    <text evidence="2">The sequence shown here is derived from an EMBL/GenBank/DDBJ whole genome shotgun (WGS) entry which is preliminary data.</text>
</comment>
<evidence type="ECO:0000313" key="3">
    <source>
        <dbReference type="Proteomes" id="UP001438707"/>
    </source>
</evidence>
<dbReference type="Gene3D" id="1.10.10.10">
    <property type="entry name" value="Winged helix-like DNA-binding domain superfamily/Winged helix DNA-binding domain"/>
    <property type="match status" value="1"/>
</dbReference>
<keyword evidence="3" id="KW-1185">Reference proteome</keyword>
<name>A0AAW1Q790_9CHLO</name>
<dbReference type="PROSITE" id="PS51688">
    <property type="entry name" value="ICA"/>
    <property type="match status" value="1"/>
</dbReference>
<protein>
    <recommendedName>
        <fullName evidence="1">Peptidase S74 domain-containing protein</fullName>
    </recommendedName>
</protein>
<evidence type="ECO:0000259" key="1">
    <source>
        <dbReference type="PROSITE" id="PS51688"/>
    </source>
</evidence>
<proteinExistence type="predicted"/>
<dbReference type="Pfam" id="PF13884">
    <property type="entry name" value="Peptidase_S74"/>
    <property type="match status" value="1"/>
</dbReference>
<evidence type="ECO:0000313" key="2">
    <source>
        <dbReference type="EMBL" id="KAK9816162.1"/>
    </source>
</evidence>
<sequence>MSTAIYSNPVGVLLQASNGAVTLSGQSVVVNGPATASGPVSLASTLAVTGTASFGGTLTANALTGSSGNVSGTMNVNTLAASTLSVSGNASVTGSCTFSALTGQTASFAGQASCGSLTAGATTLAATTIGRCTVSGATTLQGAAALAGGLTVTGGSSLQNVGVSGGLAVTAPATFSTAGTQPVQIVGTSTGTAYSELVMDRSAAGQNNTGSLRMAPGAGLQLTSNSLKALTVGCNDQQVSVTANRSGQTFAVRGDGQISASTEVLLDNGARAAGQTGLVGVDSSGLYLTSGTSSKALLVNPSGNVALTGNLIVPGSLQAAGASTFSSLNASSLSTASLTASAVSASRITGSGALALQGGDAAQTVTVTNVLSVNNIQAKAGAALALSGQDANLTTQVVGTVRVDSIGKRAASTVSIVDPVSVTTSLTCPLITLNGSPASNASQLSITNTDSTAASDAAVAFNRSAFNGAYTGSIGLRPNVGFFVQLGGALAISTDVASRTTTLGGGLSVGGAVTGSGALTVAGAVSSGGALTCGAGASVAGGLSVGGSPATVSLMNGTSTLSTLSADASFCYLRYIDPNGVIADRLKIDRTGAFSMNGPLSVSGALSCGAVSSTSLTGTSSNNTPAVTLQGLSTTMAQLYADSGGLRLRYYDSGNALQDRVTVDRSGNLAIASNLSLPGSVTASSASLSGALGVGGAATLTGAVSMLGAVAITGASPYALTMGPSSGAYASLAATSSACTLSVTDGTTLQNRLTVTQAGLVSVNALAVAGGLTCGGAVSSGNLAVSAATPSVTLGAYGRVLCDPQFMHLQVWDGSNAPTDRVTISTTGLVGVPNGITTGTLAIANDAGSAVQLRNGSGTAWGSVYADASTLRLRSADANGTLQDRLVAGQGGALTVAGTLSIAGGITSAAPLTVVSGTTAGAGAQFNLQAGSTVSSAVYSEQGFMALQVQNSSGTLVSRATLDTYGNVKLLGPTGVSGPVACTGTLTVSSQAPAIVLNNGSTAPFAQLSATSGQVVLAVTNGQNQLQTGIAWDTGANMTCPGALTVGAVSTTRLTSAGPLQGASALTLTDPTNGGFGASLTHTGANSTPQIVMSLADNTGAYSPQLTVTNSQVSTSSLSLANTLSVGGGATVGGALSVAGALSASSSLRATSQISLYADPSAGTANLYMTSSNGSTTNTQVISTPTYASFLQVTAGSGLTERMRFDNSTNVLFNASLIPNTSGLTIGTSAAKWNQIWSVNTPNTTSDARRKKDIAALAPAYGLDLVERLRPASYRWKDSACGEQTHWGLIAQEVAELVPEDASAVTRPDADFDEYALSYSDFVAPLVLAVQQLSARCRALEARSTAG</sequence>
<feature type="domain" description="Peptidase S74" evidence="1">
    <location>
        <begin position="1246"/>
        <end position="1344"/>
    </location>
</feature>
<gene>
    <name evidence="2" type="ORF">WJX74_010208</name>
</gene>
<dbReference type="InterPro" id="IPR036388">
    <property type="entry name" value="WH-like_DNA-bd_sf"/>
</dbReference>
<dbReference type="EMBL" id="JALJOS010000091">
    <property type="protein sequence ID" value="KAK9816162.1"/>
    <property type="molecule type" value="Genomic_DNA"/>
</dbReference>
<organism evidence="2 3">
    <name type="scientific">Apatococcus lobatus</name>
    <dbReference type="NCBI Taxonomy" id="904363"/>
    <lineage>
        <taxon>Eukaryota</taxon>
        <taxon>Viridiplantae</taxon>
        <taxon>Chlorophyta</taxon>
        <taxon>core chlorophytes</taxon>
        <taxon>Trebouxiophyceae</taxon>
        <taxon>Chlorellales</taxon>
        <taxon>Chlorellaceae</taxon>
        <taxon>Apatococcus</taxon>
    </lineage>
</organism>